<feature type="transmembrane region" description="Helical" evidence="1">
    <location>
        <begin position="213"/>
        <end position="231"/>
    </location>
</feature>
<evidence type="ECO:0000313" key="2">
    <source>
        <dbReference type="EMBL" id="GGC21576.1"/>
    </source>
</evidence>
<dbReference type="AlphaFoldDB" id="A0A6I3SZE5"/>
<reference evidence="5" key="2">
    <citation type="journal article" date="2019" name="Int. J. Syst. Evol. Microbiol.">
        <title>The Global Catalogue of Microorganisms (GCM) 10K type strain sequencing project: providing services to taxonomists for standard genome sequencing and annotation.</title>
        <authorList>
            <consortium name="The Broad Institute Genomics Platform"/>
            <consortium name="The Broad Institute Genome Sequencing Center for Infectious Disease"/>
            <person name="Wu L."/>
            <person name="Ma J."/>
        </authorList>
    </citation>
    <scope>NUCLEOTIDE SEQUENCE [LARGE SCALE GENOMIC DNA]</scope>
    <source>
        <strain evidence="5">CGMCC 1.15931</strain>
    </source>
</reference>
<dbReference type="InterPro" id="IPR005625">
    <property type="entry name" value="PepSY-ass_TM"/>
</dbReference>
<dbReference type="EMBL" id="BMKG01000030">
    <property type="protein sequence ID" value="GGC21576.1"/>
    <property type="molecule type" value="Genomic_DNA"/>
</dbReference>
<dbReference type="PANTHER" id="PTHR34219">
    <property type="entry name" value="IRON-REGULATED INNER MEMBRANE PROTEIN-RELATED"/>
    <property type="match status" value="1"/>
</dbReference>
<dbReference type="OrthoDB" id="7238323at2"/>
<evidence type="ECO:0000313" key="4">
    <source>
        <dbReference type="Proteomes" id="UP000430634"/>
    </source>
</evidence>
<evidence type="ECO:0000313" key="3">
    <source>
        <dbReference type="EMBL" id="MTV54711.1"/>
    </source>
</evidence>
<dbReference type="RefSeq" id="WP_155471999.1">
    <property type="nucleotide sequence ID" value="NZ_BMKG01000030.1"/>
</dbReference>
<keyword evidence="1" id="KW-0812">Transmembrane</keyword>
<accession>A0A6I3SZE5</accession>
<evidence type="ECO:0000256" key="1">
    <source>
        <dbReference type="SAM" id="Phobius"/>
    </source>
</evidence>
<comment type="caution">
    <text evidence="3">The sequence shown here is derived from an EMBL/GenBank/DDBJ whole genome shotgun (WGS) entry which is preliminary data.</text>
</comment>
<evidence type="ECO:0000313" key="5">
    <source>
        <dbReference type="Proteomes" id="UP000622638"/>
    </source>
</evidence>
<keyword evidence="5" id="KW-1185">Reference proteome</keyword>
<dbReference type="EMBL" id="WNKZ01000059">
    <property type="protein sequence ID" value="MTV54711.1"/>
    <property type="molecule type" value="Genomic_DNA"/>
</dbReference>
<protein>
    <submittedName>
        <fullName evidence="3">PepSY domain-containing protein</fullName>
    </submittedName>
</protein>
<keyword evidence="1" id="KW-1133">Transmembrane helix</keyword>
<feature type="transmembrane region" description="Helical" evidence="1">
    <location>
        <begin position="15"/>
        <end position="37"/>
    </location>
</feature>
<dbReference type="Proteomes" id="UP000622638">
    <property type="component" value="Unassembled WGS sequence"/>
</dbReference>
<reference evidence="3 4" key="3">
    <citation type="submission" date="2019-11" db="EMBL/GenBank/DDBJ databases">
        <title>Type strains purchased from KCTC, JCM and DSMZ.</title>
        <authorList>
            <person name="Lu H."/>
        </authorList>
    </citation>
    <scope>NUCLEOTIDE SEQUENCE [LARGE SCALE GENOMIC DNA]</scope>
    <source>
        <strain evidence="3 4">KCTC 52429</strain>
    </source>
</reference>
<proteinExistence type="predicted"/>
<organism evidence="3 4">
    <name type="scientific">Pseudoduganella buxea</name>
    <dbReference type="NCBI Taxonomy" id="1949069"/>
    <lineage>
        <taxon>Bacteria</taxon>
        <taxon>Pseudomonadati</taxon>
        <taxon>Pseudomonadota</taxon>
        <taxon>Betaproteobacteria</taxon>
        <taxon>Burkholderiales</taxon>
        <taxon>Oxalobacteraceae</taxon>
        <taxon>Telluria group</taxon>
        <taxon>Pseudoduganella</taxon>
    </lineage>
</organism>
<keyword evidence="1" id="KW-0472">Membrane</keyword>
<gene>
    <name evidence="2" type="ORF">GCM10011572_48780</name>
    <name evidence="3" type="ORF">GM672_18435</name>
</gene>
<feature type="transmembrane region" description="Helical" evidence="1">
    <location>
        <begin position="356"/>
        <end position="377"/>
    </location>
</feature>
<dbReference type="Proteomes" id="UP000430634">
    <property type="component" value="Unassembled WGS sequence"/>
</dbReference>
<name>A0A6I3SZE5_9BURK</name>
<feature type="transmembrane region" description="Helical" evidence="1">
    <location>
        <begin position="161"/>
        <end position="182"/>
    </location>
</feature>
<dbReference type="Pfam" id="PF03929">
    <property type="entry name" value="PepSY_TM"/>
    <property type="match status" value="1"/>
</dbReference>
<reference evidence="2" key="1">
    <citation type="journal article" date="2014" name="Int. J. Syst. Evol. Microbiol.">
        <title>Complete genome of a new Firmicutes species belonging to the dominant human colonic microbiota ('Ruminococcus bicirculans') reveals two chromosomes and a selective capacity to utilize plant glucans.</title>
        <authorList>
            <consortium name="NISC Comparative Sequencing Program"/>
            <person name="Wegmann U."/>
            <person name="Louis P."/>
            <person name="Goesmann A."/>
            <person name="Henrissat B."/>
            <person name="Duncan S.H."/>
            <person name="Flint H.J."/>
        </authorList>
    </citation>
    <scope>NUCLEOTIDE SEQUENCE</scope>
    <source>
        <strain evidence="2">CGMCC 1.15931</strain>
    </source>
</reference>
<dbReference type="PANTHER" id="PTHR34219:SF3">
    <property type="entry name" value="BLL7967 PROTEIN"/>
    <property type="match status" value="1"/>
</dbReference>
<sequence length="416" mass="44434">MVTGPTRKLLRKLHLYLSLVFGLLLVVAGLTGMPLAWVDELDEALNPSLLRVAQPAAAPAAPGIMAQRVLERLVVDPRYGKPSQLQLPRHAGGVVVASYRAPKADKSALAIPVTRQVMVDPVTLAVLGERDYGRFGLTRPLLMSTLFHVHRYLFAGEVGKVVMGLAGLALFLIGALGVALWWPKATWAALVKSFAIGGHWRSLKFHFSFHRSAGMVVAPVLLMLGFSGMYFNLPDWVRPVVATVASVTPLDKLKNTAGGTEPIGVVAAVAAAQAVNPAGRISRVALPADKKSPYEIRMRQPGEVRQGDGSTRITVDAYSGRLLRVRDPLTAPGGDTFLNWQFPLHTGEAFGTPGRVIVTVAGLTPLAFMVTGLVLWLGRRSVKTKVKAREKAQGVAGLRPAAAVPALAERQAVSSG</sequence>
<reference evidence="2" key="4">
    <citation type="submission" date="2024-05" db="EMBL/GenBank/DDBJ databases">
        <authorList>
            <person name="Sun Q."/>
            <person name="Zhou Y."/>
        </authorList>
    </citation>
    <scope>NUCLEOTIDE SEQUENCE</scope>
    <source>
        <strain evidence="2">CGMCC 1.15931</strain>
    </source>
</reference>